<feature type="domain" description="C2H2-type" evidence="8">
    <location>
        <begin position="389"/>
        <end position="417"/>
    </location>
</feature>
<dbReference type="SUPFAM" id="SSF54171">
    <property type="entry name" value="DNA-binding domain"/>
    <property type="match status" value="1"/>
</dbReference>
<name>A0A6P8CPQ0_PUNGR</name>
<keyword evidence="10" id="KW-1185">Reference proteome</keyword>
<keyword evidence="6" id="KW-0862">Zinc</keyword>
<protein>
    <submittedName>
        <fullName evidence="11">Uncharacterized protein LOC116198085 isoform X1</fullName>
    </submittedName>
</protein>
<dbReference type="PROSITE" id="PS00028">
    <property type="entry name" value="ZINC_FINGER_C2H2_1"/>
    <property type="match status" value="2"/>
</dbReference>
<evidence type="ECO:0000256" key="1">
    <source>
        <dbReference type="ARBA" id="ARBA00004123"/>
    </source>
</evidence>
<feature type="compositionally biased region" description="Low complexity" evidence="7">
    <location>
        <begin position="77"/>
        <end position="90"/>
    </location>
</feature>
<evidence type="ECO:0000256" key="5">
    <source>
        <dbReference type="ARBA" id="ARBA00023242"/>
    </source>
</evidence>
<evidence type="ECO:0000256" key="4">
    <source>
        <dbReference type="ARBA" id="ARBA00023163"/>
    </source>
</evidence>
<dbReference type="Gene3D" id="3.30.160.60">
    <property type="entry name" value="Classic Zinc Finger"/>
    <property type="match status" value="1"/>
</dbReference>
<feature type="domain" description="MBD" evidence="9">
    <location>
        <begin position="255"/>
        <end position="327"/>
    </location>
</feature>
<evidence type="ECO:0000313" key="11">
    <source>
        <dbReference type="RefSeq" id="XP_031384269.1"/>
    </source>
</evidence>
<evidence type="ECO:0000259" key="8">
    <source>
        <dbReference type="PROSITE" id="PS50157"/>
    </source>
</evidence>
<feature type="compositionally biased region" description="Polar residues" evidence="7">
    <location>
        <begin position="63"/>
        <end position="74"/>
    </location>
</feature>
<dbReference type="RefSeq" id="XP_031384269.1">
    <property type="nucleotide sequence ID" value="XM_031528409.1"/>
</dbReference>
<sequence length="844" mass="93240">MVTVSAATLGPEPENVTLVDMSKLSQSELQALSLRSSSSSLHRQLAFSDQLFLPKIDRSVFNESAGSRQQTYSRPDSAFSSSSSSSVAAAGHHHRNRIAGLFPVPKLPALPLDDDPERRENVAIIRTLKHYISQNPSPSFTHIDLIPPSLPAPVGVSSDGLASFEGERKRKRGRKPKVKMNLNVEQKIEIEPMGALEMKNKNGVVIDVDSLVGLEDPYGEELRKRTEGLQSEEELLAFMRDLGGEWGSRRKRRKIVDAGIFGDFLPIGWKLLLGLRRKEGRASVFCRRYVSPSGQQFISCKEIASYFRSYLGLPAASESLIQSANDNQQDCRVDIMHQCAGQVVKDDSHSLHILSSPTAPTHSLQNALDKKANSIGAENLAEVQVNDLFECYKCNTTFSEKDSYLQHLVSFHQRTMRRYRIGSSVGDGVIMKDGKFECQFCHKVFEERRRYSGHVGIHVRNYVRRKEELSGQGSTLNKMESSSGNELPSRISKMDALIEIAQSSIMENSTAGNHHKLSGIYPNCRPNESIAGFASKANAHSDMKVDSSISDLRMENTDSEQTLDEELTDNEDECVITDVKGKLKEDSDDSSDVNMDMDCEKRVAESVDGQNDNTNVKCSGDDCQTEAFFDLPKTGAADGKDSESSLILLNGNLASIRPPEYLESDGKMLETTDGNTRHAELDTGVMQSPQQNPDSNIQQSGTPDRVSKGEDKICSIDQREDNLAPFEELRYDGIEPLEFQFVTMEEESHPMPEEPIDMTTTSAMEGQYDSSIPFGSEELTLDQMTTGHQRASSCVWCGVEFSHEATDSDVQSDSVGFMCPACKVKISGQLNAFGNGSPADSNCL</sequence>
<feature type="compositionally biased region" description="Polar residues" evidence="7">
    <location>
        <begin position="471"/>
        <end position="486"/>
    </location>
</feature>
<dbReference type="GO" id="GO:0008270">
    <property type="term" value="F:zinc ion binding"/>
    <property type="evidence" value="ECO:0007669"/>
    <property type="project" value="UniProtKB-KW"/>
</dbReference>
<feature type="compositionally biased region" description="Polar residues" evidence="7">
    <location>
        <begin position="685"/>
        <end position="702"/>
    </location>
</feature>
<keyword evidence="3" id="KW-0238">DNA-binding</keyword>
<evidence type="ECO:0000259" key="9">
    <source>
        <dbReference type="PROSITE" id="PS50982"/>
    </source>
</evidence>
<feature type="region of interest" description="Disordered" evidence="7">
    <location>
        <begin position="684"/>
        <end position="710"/>
    </location>
</feature>
<feature type="region of interest" description="Disordered" evidence="7">
    <location>
        <begin position="468"/>
        <end position="488"/>
    </location>
</feature>
<dbReference type="GO" id="GO:0005634">
    <property type="term" value="C:nucleus"/>
    <property type="evidence" value="ECO:0007669"/>
    <property type="project" value="UniProtKB-SubCell"/>
</dbReference>
<dbReference type="AlphaFoldDB" id="A0A6P8CPQ0"/>
<comment type="subcellular location">
    <subcellularLocation>
        <location evidence="1">Nucleus</location>
    </subcellularLocation>
</comment>
<dbReference type="OrthoDB" id="1893318at2759"/>
<accession>A0A6P8CPQ0</accession>
<gene>
    <name evidence="11" type="primary">LOC116198085</name>
</gene>
<reference evidence="11" key="2">
    <citation type="submission" date="2025-08" db="UniProtKB">
        <authorList>
            <consortium name="RefSeq"/>
        </authorList>
    </citation>
    <scope>IDENTIFICATION</scope>
    <source>
        <tissue evidence="11">Leaf</tissue>
    </source>
</reference>
<evidence type="ECO:0000256" key="7">
    <source>
        <dbReference type="SAM" id="MobiDB-lite"/>
    </source>
</evidence>
<dbReference type="GeneID" id="116198085"/>
<keyword evidence="5" id="KW-0539">Nucleus</keyword>
<feature type="region of interest" description="Disordered" evidence="7">
    <location>
        <begin position="63"/>
        <end position="90"/>
    </location>
</feature>
<organism evidence="10 11">
    <name type="scientific">Punica granatum</name>
    <name type="common">Pomegranate</name>
    <dbReference type="NCBI Taxonomy" id="22663"/>
    <lineage>
        <taxon>Eukaryota</taxon>
        <taxon>Viridiplantae</taxon>
        <taxon>Streptophyta</taxon>
        <taxon>Embryophyta</taxon>
        <taxon>Tracheophyta</taxon>
        <taxon>Spermatophyta</taxon>
        <taxon>Magnoliopsida</taxon>
        <taxon>eudicotyledons</taxon>
        <taxon>Gunneridae</taxon>
        <taxon>Pentapetalae</taxon>
        <taxon>rosids</taxon>
        <taxon>malvids</taxon>
        <taxon>Myrtales</taxon>
        <taxon>Lythraceae</taxon>
        <taxon>Punica</taxon>
    </lineage>
</organism>
<evidence type="ECO:0000256" key="2">
    <source>
        <dbReference type="ARBA" id="ARBA00023015"/>
    </source>
</evidence>
<keyword evidence="2" id="KW-0805">Transcription regulation</keyword>
<reference evidence="10" key="1">
    <citation type="journal article" date="2020" name="Plant Biotechnol. J.">
        <title>The pomegranate (Punica granatum L.) draft genome dissects genetic divergence between soft- and hard-seeded cultivars.</title>
        <authorList>
            <person name="Luo X."/>
            <person name="Li H."/>
            <person name="Wu Z."/>
            <person name="Yao W."/>
            <person name="Zhao P."/>
            <person name="Cao D."/>
            <person name="Yu H."/>
            <person name="Li K."/>
            <person name="Poudel K."/>
            <person name="Zhao D."/>
            <person name="Zhang F."/>
            <person name="Xia X."/>
            <person name="Chen L."/>
            <person name="Wang Q."/>
            <person name="Jing D."/>
            <person name="Cao S."/>
        </authorList>
    </citation>
    <scope>NUCLEOTIDE SEQUENCE [LARGE SCALE GENOMIC DNA]</scope>
    <source>
        <strain evidence="10">cv. Tunisia</strain>
    </source>
</reference>
<dbReference type="InterPro" id="IPR037472">
    <property type="entry name" value="MBD8"/>
</dbReference>
<feature type="compositionally biased region" description="Acidic residues" evidence="7">
    <location>
        <begin position="557"/>
        <end position="567"/>
    </location>
</feature>
<dbReference type="InterPro" id="IPR016177">
    <property type="entry name" value="DNA-bd_dom_sf"/>
</dbReference>
<dbReference type="PANTHER" id="PTHR37701">
    <property type="entry name" value="METHYL-CPG-BINDING DOMAIN-CONTAINING PROTEIN 8"/>
    <property type="match status" value="1"/>
</dbReference>
<dbReference type="Proteomes" id="UP000515151">
    <property type="component" value="Chromosome 2"/>
</dbReference>
<dbReference type="InterPro" id="IPR013087">
    <property type="entry name" value="Znf_C2H2_type"/>
</dbReference>
<dbReference type="GO" id="GO:0003677">
    <property type="term" value="F:DNA binding"/>
    <property type="evidence" value="ECO:0007669"/>
    <property type="project" value="UniProtKB-KW"/>
</dbReference>
<dbReference type="SMART" id="SM00355">
    <property type="entry name" value="ZnF_C2H2"/>
    <property type="match status" value="2"/>
</dbReference>
<dbReference type="PANTHER" id="PTHR37701:SF19">
    <property type="entry name" value="METHYL-CPG-BINDING DOMAIN PROTEIN"/>
    <property type="match status" value="1"/>
</dbReference>
<keyword evidence="6" id="KW-0479">Metal-binding</keyword>
<dbReference type="InterPro" id="IPR001739">
    <property type="entry name" value="Methyl_CpG_DNA-bd"/>
</dbReference>
<keyword evidence="4" id="KW-0804">Transcription</keyword>
<feature type="domain" description="C2H2-type" evidence="8">
    <location>
        <begin position="436"/>
        <end position="463"/>
    </location>
</feature>
<feature type="region of interest" description="Disordered" evidence="7">
    <location>
        <begin position="548"/>
        <end position="567"/>
    </location>
</feature>
<dbReference type="PROSITE" id="PS50157">
    <property type="entry name" value="ZINC_FINGER_C2H2_2"/>
    <property type="match status" value="2"/>
</dbReference>
<keyword evidence="6" id="KW-0863">Zinc-finger</keyword>
<evidence type="ECO:0000313" key="10">
    <source>
        <dbReference type="Proteomes" id="UP000515151"/>
    </source>
</evidence>
<proteinExistence type="predicted"/>
<evidence type="ECO:0000256" key="6">
    <source>
        <dbReference type="PROSITE-ProRule" id="PRU00042"/>
    </source>
</evidence>
<evidence type="ECO:0000256" key="3">
    <source>
        <dbReference type="ARBA" id="ARBA00023125"/>
    </source>
</evidence>
<dbReference type="PROSITE" id="PS50982">
    <property type="entry name" value="MBD"/>
    <property type="match status" value="1"/>
</dbReference>